<reference evidence="2 3" key="1">
    <citation type="submission" date="2011-08" db="EMBL/GenBank/DDBJ databases">
        <authorList>
            <person name="Liu Z.J."/>
            <person name="Shi F.L."/>
            <person name="Lu J.Q."/>
            <person name="Li M."/>
            <person name="Wang Z.L."/>
        </authorList>
    </citation>
    <scope>NUCLEOTIDE SEQUENCE [LARGE SCALE GENOMIC DNA]</scope>
    <source>
        <strain evidence="2 3">USNM 41457</strain>
    </source>
</reference>
<name>J9DBT1_EDHAE</name>
<evidence type="ECO:0000313" key="3">
    <source>
        <dbReference type="Proteomes" id="UP000003163"/>
    </source>
</evidence>
<feature type="compositionally biased region" description="Basic and acidic residues" evidence="1">
    <location>
        <begin position="1"/>
        <end position="10"/>
    </location>
</feature>
<feature type="compositionally biased region" description="Basic and acidic residues" evidence="1">
    <location>
        <begin position="26"/>
        <end position="64"/>
    </location>
</feature>
<proteinExistence type="predicted"/>
<dbReference type="VEuPathDB" id="MicrosporidiaDB:EDEG_00066"/>
<gene>
    <name evidence="2" type="ORF">EDEG_00066</name>
</gene>
<evidence type="ECO:0000256" key="1">
    <source>
        <dbReference type="SAM" id="MobiDB-lite"/>
    </source>
</evidence>
<dbReference type="InParanoid" id="J9DBT1"/>
<dbReference type="HOGENOM" id="CLU_1713217_0_0_1"/>
<sequence>MAENNSEKKPTKTSSTKSVETTHTTVADKNDKKSQNDKDKNKAQKDSSKDKKDEKNKDEKKDSELGNFEIIQGKLPADKMDVLKGILKKMKPESSVTDKNDKIAAGFTSKGFKGVNVCGGKAWSGVFVHLNDECIIVQDSQDRIAIYFSYVPK</sequence>
<organism evidence="2 3">
    <name type="scientific">Edhazardia aedis (strain USNM 41457)</name>
    <name type="common">Microsporidian parasite</name>
    <dbReference type="NCBI Taxonomy" id="1003232"/>
    <lineage>
        <taxon>Eukaryota</taxon>
        <taxon>Fungi</taxon>
        <taxon>Fungi incertae sedis</taxon>
        <taxon>Microsporidia</taxon>
        <taxon>Edhazardia</taxon>
    </lineage>
</organism>
<feature type="region of interest" description="Disordered" evidence="1">
    <location>
        <begin position="1"/>
        <end position="70"/>
    </location>
</feature>
<feature type="compositionally biased region" description="Low complexity" evidence="1">
    <location>
        <begin position="12"/>
        <end position="25"/>
    </location>
</feature>
<reference evidence="3" key="2">
    <citation type="submission" date="2015-07" db="EMBL/GenBank/DDBJ databases">
        <title>Contrasting host-pathogen interactions and genome evolution in two generalist and specialist microsporidian pathogens of mosquitoes.</title>
        <authorList>
            <consortium name="The Broad Institute Genomics Platform"/>
            <consortium name="The Broad Institute Genome Sequencing Center for Infectious Disease"/>
            <person name="Cuomo C.A."/>
            <person name="Sanscrainte N.D."/>
            <person name="Goldberg J.M."/>
            <person name="Heiman D."/>
            <person name="Young S."/>
            <person name="Zeng Q."/>
            <person name="Becnel J.J."/>
            <person name="Birren B.W."/>
        </authorList>
    </citation>
    <scope>NUCLEOTIDE SEQUENCE [LARGE SCALE GENOMIC DNA]</scope>
    <source>
        <strain evidence="3">USNM 41457</strain>
    </source>
</reference>
<dbReference type="AlphaFoldDB" id="J9DBT1"/>
<protein>
    <submittedName>
        <fullName evidence="2">Uncharacterized protein</fullName>
    </submittedName>
</protein>
<dbReference type="EMBL" id="AFBI03000001">
    <property type="protein sequence ID" value="EJW04949.1"/>
    <property type="molecule type" value="Genomic_DNA"/>
</dbReference>
<comment type="caution">
    <text evidence="2">The sequence shown here is derived from an EMBL/GenBank/DDBJ whole genome shotgun (WGS) entry which is preliminary data.</text>
</comment>
<evidence type="ECO:0000313" key="2">
    <source>
        <dbReference type="EMBL" id="EJW04949.1"/>
    </source>
</evidence>
<dbReference type="Proteomes" id="UP000003163">
    <property type="component" value="Unassembled WGS sequence"/>
</dbReference>
<accession>J9DBT1</accession>
<keyword evidence="3" id="KW-1185">Reference proteome</keyword>